<evidence type="ECO:0000313" key="3">
    <source>
        <dbReference type="Proteomes" id="UP000019149"/>
    </source>
</evidence>
<keyword evidence="3" id="KW-1185">Reference proteome</keyword>
<keyword evidence="1" id="KW-0472">Membrane</keyword>
<keyword evidence="1" id="KW-1133">Transmembrane helix</keyword>
<dbReference type="CTD" id="36340565"/>
<dbReference type="Proteomes" id="UP000019149">
    <property type="component" value="Unassembled WGS sequence"/>
</dbReference>
<protein>
    <submittedName>
        <fullName evidence="2">Uncharacterized protein</fullName>
    </submittedName>
</protein>
<comment type="caution">
    <text evidence="2">The sequence shown here is derived from an EMBL/GenBank/DDBJ whole genome shotgun (WGS) entry which is preliminary data.</text>
</comment>
<proteinExistence type="predicted"/>
<name>W6UPT0_ECHGR</name>
<keyword evidence="1" id="KW-0812">Transmembrane</keyword>
<dbReference type="KEGG" id="egl:EGR_04850"/>
<sequence length="279" mass="32132">MTLRTINATQIRSLIYVVHKEKQFSSSSLLLNNRSACSLIYCRTLFKMESKKVFAVLFVTFCLCLTWALLALLKYGGKIFFFKFPSHRYVPKKEEQNNYMLLKKVEDMEKLPEYGSQMVWLIVYQLGTHAQPSDSPIGSYYHSSTNQKGNNKIDDKAFPCVSLSNLPTDMETVEYMGSSLGPSRHEACDKDEEAILKGYCYMLTNLASKFEFCVFKEFFAVSKQSSVLSSLRVSEFGRNHCTEISLSKSKILIFTASNMDNFLYAKMFDFMPYWPLIHD</sequence>
<dbReference type="RefSeq" id="XP_024351488.1">
    <property type="nucleotide sequence ID" value="XM_024494099.1"/>
</dbReference>
<reference evidence="2 3" key="1">
    <citation type="journal article" date="2013" name="Nat. Genet.">
        <title>The genome of the hydatid tapeworm Echinococcus granulosus.</title>
        <authorList>
            <person name="Zheng H."/>
            <person name="Zhang W."/>
            <person name="Zhang L."/>
            <person name="Zhang Z."/>
            <person name="Li J."/>
            <person name="Lu G."/>
            <person name="Zhu Y."/>
            <person name="Wang Y."/>
            <person name="Huang Y."/>
            <person name="Liu J."/>
            <person name="Kang H."/>
            <person name="Chen J."/>
            <person name="Wang L."/>
            <person name="Chen A."/>
            <person name="Yu S."/>
            <person name="Gao Z."/>
            <person name="Jin L."/>
            <person name="Gu W."/>
            <person name="Wang Z."/>
            <person name="Zhao L."/>
            <person name="Shi B."/>
            <person name="Wen H."/>
            <person name="Lin R."/>
            <person name="Jones M.K."/>
            <person name="Brejova B."/>
            <person name="Vinar T."/>
            <person name="Zhao G."/>
            <person name="McManus D.P."/>
            <person name="Chen Z."/>
            <person name="Zhou Y."/>
            <person name="Wang S."/>
        </authorList>
    </citation>
    <scope>NUCLEOTIDE SEQUENCE [LARGE SCALE GENOMIC DNA]</scope>
</reference>
<dbReference type="AlphaFoldDB" id="W6UPT0"/>
<accession>W6UPT0</accession>
<evidence type="ECO:0000256" key="1">
    <source>
        <dbReference type="SAM" id="Phobius"/>
    </source>
</evidence>
<gene>
    <name evidence="2" type="ORF">EGR_04850</name>
</gene>
<feature type="transmembrane region" description="Helical" evidence="1">
    <location>
        <begin position="53"/>
        <end position="73"/>
    </location>
</feature>
<organism evidence="2 3">
    <name type="scientific">Echinococcus granulosus</name>
    <name type="common">Hydatid tapeworm</name>
    <dbReference type="NCBI Taxonomy" id="6210"/>
    <lineage>
        <taxon>Eukaryota</taxon>
        <taxon>Metazoa</taxon>
        <taxon>Spiralia</taxon>
        <taxon>Lophotrochozoa</taxon>
        <taxon>Platyhelminthes</taxon>
        <taxon>Cestoda</taxon>
        <taxon>Eucestoda</taxon>
        <taxon>Cyclophyllidea</taxon>
        <taxon>Taeniidae</taxon>
        <taxon>Echinococcus</taxon>
        <taxon>Echinococcus granulosus group</taxon>
    </lineage>
</organism>
<dbReference type="EMBL" id="APAU02000032">
    <property type="protein sequence ID" value="EUB60292.1"/>
    <property type="molecule type" value="Genomic_DNA"/>
</dbReference>
<evidence type="ECO:0000313" key="2">
    <source>
        <dbReference type="EMBL" id="EUB60292.1"/>
    </source>
</evidence>
<dbReference type="GeneID" id="36340565"/>